<comment type="similarity">
    <text evidence="1 14">Belongs to the archaeal DNA polymerase II family.</text>
</comment>
<evidence type="ECO:0000259" key="15">
    <source>
        <dbReference type="PROSITE" id="PS50943"/>
    </source>
</evidence>
<feature type="domain" description="HTH cro/C1-type" evidence="15">
    <location>
        <begin position="500"/>
        <end position="522"/>
    </location>
</feature>
<comment type="function">
    <text evidence="12 14">Possesses two activities: a DNA synthesis (polymerase) and an exonucleolytic activity that degrades single-stranded DNA in the 3'- to 5'-direction. Has a template-primer preference which is characteristic of a replicative DNA polymerase.</text>
</comment>
<dbReference type="Proteomes" id="UP000266622">
    <property type="component" value="Unassembled WGS sequence"/>
</dbReference>
<dbReference type="Pfam" id="PF24846">
    <property type="entry name" value="PolC_DP2_cat"/>
    <property type="match status" value="1"/>
</dbReference>
<comment type="catalytic activity">
    <reaction evidence="13 14">
        <text>DNA(n) + a 2'-deoxyribonucleoside 5'-triphosphate = DNA(n+1) + diphosphate</text>
        <dbReference type="Rhea" id="RHEA:22508"/>
        <dbReference type="Rhea" id="RHEA-COMP:17339"/>
        <dbReference type="Rhea" id="RHEA-COMP:17340"/>
        <dbReference type="ChEBI" id="CHEBI:33019"/>
        <dbReference type="ChEBI" id="CHEBI:61560"/>
        <dbReference type="ChEBI" id="CHEBI:173112"/>
        <dbReference type="EC" id="2.7.7.7"/>
    </reaction>
</comment>
<evidence type="ECO:0000256" key="8">
    <source>
        <dbReference type="ARBA" id="ARBA00022839"/>
    </source>
</evidence>
<dbReference type="PANTHER" id="PTHR42210">
    <property type="entry name" value="DNA POLYMERASE II LARGE SUBUNIT"/>
    <property type="match status" value="1"/>
</dbReference>
<keyword evidence="10 14" id="KW-0238">DNA-binding</keyword>
<keyword evidence="6 14" id="KW-0540">Nuclease</keyword>
<dbReference type="PIRSF" id="PIRSF016275">
    <property type="entry name" value="PolC_DP2"/>
    <property type="match status" value="1"/>
</dbReference>
<protein>
    <recommendedName>
        <fullName evidence="14">DNA polymerase II large subunit</fullName>
        <shortName evidence="14">Pol II</shortName>
        <ecNumber evidence="14">2.7.7.7</ecNumber>
    </recommendedName>
    <alternativeName>
        <fullName evidence="14">Exodeoxyribonuclease large subunit</fullName>
        <ecNumber evidence="14">3.1.11.1</ecNumber>
    </alternativeName>
</protein>
<evidence type="ECO:0000256" key="12">
    <source>
        <dbReference type="ARBA" id="ARBA00025068"/>
    </source>
</evidence>
<dbReference type="InterPro" id="IPR056172">
    <property type="entry name" value="PolC_DP2_cat_dom"/>
</dbReference>
<evidence type="ECO:0000313" key="17">
    <source>
        <dbReference type="Proteomes" id="UP000266622"/>
    </source>
</evidence>
<dbReference type="GO" id="GO:0008310">
    <property type="term" value="F:single-stranded DNA 3'-5' DNA exonuclease activity"/>
    <property type="evidence" value="ECO:0007669"/>
    <property type="project" value="UniProtKB-EC"/>
</dbReference>
<dbReference type="GO" id="GO:0006261">
    <property type="term" value="P:DNA-templated DNA replication"/>
    <property type="evidence" value="ECO:0007669"/>
    <property type="project" value="UniProtKB-UniRule"/>
</dbReference>
<dbReference type="EMBL" id="MWMI01000002">
    <property type="protein sequence ID" value="RIB35476.1"/>
    <property type="molecule type" value="Genomic_DNA"/>
</dbReference>
<evidence type="ECO:0000256" key="5">
    <source>
        <dbReference type="ARBA" id="ARBA00022705"/>
    </source>
</evidence>
<dbReference type="AlphaFoldDB" id="A0A397WS43"/>
<dbReference type="Pfam" id="PF24844">
    <property type="entry name" value="PolC_DP2_central"/>
    <property type="match status" value="1"/>
</dbReference>
<evidence type="ECO:0000256" key="2">
    <source>
        <dbReference type="ARBA" id="ARBA00011315"/>
    </source>
</evidence>
<evidence type="ECO:0000256" key="13">
    <source>
        <dbReference type="ARBA" id="ARBA00049244"/>
    </source>
</evidence>
<keyword evidence="9 14" id="KW-0239">DNA-directed DNA polymerase</keyword>
<evidence type="ECO:0000256" key="4">
    <source>
        <dbReference type="ARBA" id="ARBA00022695"/>
    </source>
</evidence>
<keyword evidence="4 14" id="KW-0548">Nucleotidyltransferase</keyword>
<sequence length="1182" mass="135317">MNIEEYFNLIRDKFFDAYSIAKKAREKGYDPSEDVEISYSEDMADRVEKLLITVNPLIGEIGLSKKIKEIEKNFEPLSFSTVLEIADYVSSEVYRITKNKILSIELGLRAAFTYHTLGVVAASTEGIAKIEAKKRRDGKEYIAVYYSGPVRSAGGTPTAFSVIVADFLRRKFGYFPYDPTEEEVLRVITEVYEYKRAEHLQYTPKKEEVDFVVRRLPIEVTGPATIEEEVPAYKDLPRVETNKIRGGMVLVIAEGLCQKAGKLWKNLSKIAEKYGLSEWKWLGEFEEFKGKLYSLEESDNSIIKPNWKYLSQITAGRPVIALPSQKGGFRLRYGKSRTNGHAAASIHPATSILLFNFIAFGSQISIERPGKAAAVTFSDTIEPPVVRLKNGSVIRVSSENLAKKIVKKNMLDKILFLGDILISYGDIYHNKHPLVPAGYCEEWWVQEFIVKSMERVDGFRVEFNYNKPLELQDIEGIENLSKYLKIKRERLEKLMRYPLKYKPTFKEAIKISKILDVPLHPLYTFFWKNISGEDFKKLFEYIKKEAKISYSDENFLIKIAKRIEIKYNREIKEILEEILVPHVLKNDNIVIKYPYSAALLVQLGFLEKDPVIKRDGLETVQTVSILKIRDKAGTYIGARLGRPEKAKIREMKGSPMVLFPVGKEEGGRLRNLIETSNYGKVTFDLKTYYCEKCKKLTPYTRCMYCGSKTVLLRKNGLLHQKYEINVKEYLEIAARNLGISALPKIIKGPKDLSSKNRHPERIEKGILRAKYNLFVFRDGTIRFDAIEVPITYFKPKDLVYVSIEKLRELGYDKDIYGNPLEREDQILELKPQDVILPTIGPLRKGGKIRRDGFLKSLINATKFVDELLEKFYKLPKYYNVKKPEDLLGHLIIAIAPHTSAGVVGRIIGFSRTQALLMHPMMHAGIRRNCDGDEGGIILLLDALINFSVEYLPQKTGGSMDAPLVVTLRLKGMEVDDEVQDFDTYWFYPLDFYESTLKYVPPDNVKIEKLKNRLGKDEYTNWGFLHDIDSISKVGNKVSAYKTLKTMLDKLKYQLTIGEIVKASDISVVAKLVINHHFAMDVKGNLRKFSQQEFRCTKCNAKYRRIPLSGRCEKCGGRLTFTVHYGTVTKYLEPSILLASKVNLDKYTVSVLESLKNKVNMTFGAIKKVSNKNIADFLFNNKK</sequence>
<dbReference type="GO" id="GO:0003887">
    <property type="term" value="F:DNA-directed DNA polymerase activity"/>
    <property type="evidence" value="ECO:0007669"/>
    <property type="project" value="UniProtKB-UniRule"/>
</dbReference>
<dbReference type="HAMAP" id="MF_00324">
    <property type="entry name" value="DNApol_II_L_arch"/>
    <property type="match status" value="1"/>
</dbReference>
<keyword evidence="3 14" id="KW-0808">Transferase</keyword>
<evidence type="ECO:0000256" key="14">
    <source>
        <dbReference type="HAMAP-Rule" id="MF_00324"/>
    </source>
</evidence>
<evidence type="ECO:0000256" key="6">
    <source>
        <dbReference type="ARBA" id="ARBA00022722"/>
    </source>
</evidence>
<keyword evidence="7 14" id="KW-0378">Hydrolase</keyword>
<proteinExistence type="inferred from homology"/>
<comment type="catalytic activity">
    <reaction evidence="14">
        <text>Exonucleolytic cleavage in the 3'- to 5'-direction to yield nucleoside 5'-phosphates.</text>
        <dbReference type="EC" id="3.1.11.1"/>
    </reaction>
</comment>
<keyword evidence="8 14" id="KW-0269">Exonuclease</keyword>
<name>A0A397WS43_9ARCH</name>
<evidence type="ECO:0000256" key="1">
    <source>
        <dbReference type="ARBA" id="ARBA00011053"/>
    </source>
</evidence>
<keyword evidence="5 14" id="KW-0235">DNA replication</keyword>
<dbReference type="Pfam" id="PF03833">
    <property type="entry name" value="PolC_DP2_N"/>
    <property type="match status" value="1"/>
</dbReference>
<evidence type="ECO:0000256" key="7">
    <source>
        <dbReference type="ARBA" id="ARBA00022801"/>
    </source>
</evidence>
<dbReference type="PANTHER" id="PTHR42210:SF1">
    <property type="entry name" value="DNA POLYMERASE II LARGE SUBUNIT"/>
    <property type="match status" value="1"/>
</dbReference>
<organism evidence="16 17">
    <name type="scientific">Candidatus Nanoclepta minutus</name>
    <dbReference type="NCBI Taxonomy" id="1940235"/>
    <lineage>
        <taxon>Archaea</taxon>
        <taxon>Nanobdellota</taxon>
        <taxon>Candidatus Nanoclepta</taxon>
    </lineage>
</organism>
<comment type="subunit">
    <text evidence="2 14">Heterodimer of a large subunit and a small subunit.</text>
</comment>
<accession>A0A397WS43</accession>
<dbReference type="InterPro" id="IPR004475">
    <property type="entry name" value="PolC_DP2"/>
</dbReference>
<evidence type="ECO:0000256" key="10">
    <source>
        <dbReference type="ARBA" id="ARBA00023125"/>
    </source>
</evidence>
<gene>
    <name evidence="14" type="primary">polC</name>
    <name evidence="16" type="ORF">BXU00_01785</name>
</gene>
<comment type="caution">
    <text evidence="16">The sequence shown here is derived from an EMBL/GenBank/DDBJ whole genome shotgun (WGS) entry which is preliminary data.</text>
</comment>
<evidence type="ECO:0000256" key="3">
    <source>
        <dbReference type="ARBA" id="ARBA00022679"/>
    </source>
</evidence>
<evidence type="ECO:0000256" key="9">
    <source>
        <dbReference type="ARBA" id="ARBA00022932"/>
    </source>
</evidence>
<dbReference type="GO" id="GO:0006308">
    <property type="term" value="P:DNA catabolic process"/>
    <property type="evidence" value="ECO:0007669"/>
    <property type="project" value="UniProtKB-UniRule"/>
</dbReference>
<evidence type="ECO:0000256" key="11">
    <source>
        <dbReference type="ARBA" id="ARBA00023268"/>
    </source>
</evidence>
<dbReference type="EC" id="2.7.7.7" evidence="14"/>
<dbReference type="NCBIfam" id="TIGR00354">
    <property type="entry name" value="polC"/>
    <property type="match status" value="1"/>
</dbReference>
<evidence type="ECO:0000313" key="16">
    <source>
        <dbReference type="EMBL" id="RIB35476.1"/>
    </source>
</evidence>
<keyword evidence="11 14" id="KW-0511">Multifunctional enzyme</keyword>
<dbReference type="EC" id="3.1.11.1" evidence="14"/>
<dbReference type="InterPro" id="IPR016033">
    <property type="entry name" value="PolC_DP2_N"/>
</dbReference>
<dbReference type="GO" id="GO:0003677">
    <property type="term" value="F:DNA binding"/>
    <property type="evidence" value="ECO:0007669"/>
    <property type="project" value="UniProtKB-UniRule"/>
</dbReference>
<dbReference type="InterPro" id="IPR001387">
    <property type="entry name" value="Cro/C1-type_HTH"/>
</dbReference>
<reference evidence="16 17" key="1">
    <citation type="journal article" date="2018" name="Syst. Appl. Microbiol.">
        <title>A new symbiotic nanoarchaeote (Candidatus Nanoclepta minutus) and its host (Zestosphaera tikiterensis gen. nov., sp. nov.) from a New Zealand hot spring.</title>
        <authorList>
            <person name="St John E."/>
            <person name="Liu Y."/>
            <person name="Podar M."/>
            <person name="Stott M.B."/>
            <person name="Meneghin J."/>
            <person name="Chen Z."/>
            <person name="Lagutin K."/>
            <person name="Mitchell K."/>
            <person name="Reysenbach A.L."/>
        </authorList>
    </citation>
    <scope>NUCLEOTIDE SEQUENCE [LARGE SCALE GENOMIC DNA]</scope>
    <source>
        <strain evidence="16">NZ3</strain>
    </source>
</reference>
<dbReference type="InterPro" id="IPR056171">
    <property type="entry name" value="PolC_DP2_central_dom"/>
</dbReference>
<dbReference type="PROSITE" id="PS50943">
    <property type="entry name" value="HTH_CROC1"/>
    <property type="match status" value="1"/>
</dbReference>